<evidence type="ECO:0000256" key="1">
    <source>
        <dbReference type="SAM" id="SignalP"/>
    </source>
</evidence>
<evidence type="ECO:0000313" key="3">
    <source>
        <dbReference type="Proteomes" id="UP001597261"/>
    </source>
</evidence>
<dbReference type="EMBL" id="JBHUDX010000085">
    <property type="protein sequence ID" value="MFD1661992.1"/>
    <property type="molecule type" value="Genomic_DNA"/>
</dbReference>
<comment type="caution">
    <text evidence="2">The sequence shown here is derived from an EMBL/GenBank/DDBJ whole genome shotgun (WGS) entry which is preliminary data.</text>
</comment>
<name>A0ABW4IZ64_9ACTN</name>
<dbReference type="Gene3D" id="2.50.20.20">
    <property type="match status" value="1"/>
</dbReference>
<protein>
    <recommendedName>
        <fullName evidence="4">Lipoprotein</fullName>
    </recommendedName>
</protein>
<organism evidence="2 3">
    <name type="scientific">Streptomyces caeni</name>
    <dbReference type="NCBI Taxonomy" id="2307231"/>
    <lineage>
        <taxon>Bacteria</taxon>
        <taxon>Bacillati</taxon>
        <taxon>Actinomycetota</taxon>
        <taxon>Actinomycetes</taxon>
        <taxon>Kitasatosporales</taxon>
        <taxon>Streptomycetaceae</taxon>
        <taxon>Streptomyces</taxon>
    </lineage>
</organism>
<evidence type="ECO:0008006" key="4">
    <source>
        <dbReference type="Google" id="ProtNLM"/>
    </source>
</evidence>
<evidence type="ECO:0000313" key="2">
    <source>
        <dbReference type="EMBL" id="MFD1661992.1"/>
    </source>
</evidence>
<keyword evidence="1" id="KW-0732">Signal</keyword>
<gene>
    <name evidence="2" type="ORF">ACFSL4_28345</name>
</gene>
<accession>A0ABW4IZ64</accession>
<proteinExistence type="predicted"/>
<feature type="chain" id="PRO_5046636699" description="Lipoprotein" evidence="1">
    <location>
        <begin position="29"/>
        <end position="257"/>
    </location>
</feature>
<feature type="signal peptide" evidence="1">
    <location>
        <begin position="1"/>
        <end position="28"/>
    </location>
</feature>
<dbReference type="Proteomes" id="UP001597261">
    <property type="component" value="Unassembled WGS sequence"/>
</dbReference>
<keyword evidence="3" id="KW-1185">Reference proteome</keyword>
<reference evidence="3" key="1">
    <citation type="journal article" date="2019" name="Int. J. Syst. Evol. Microbiol.">
        <title>The Global Catalogue of Microorganisms (GCM) 10K type strain sequencing project: providing services to taxonomists for standard genome sequencing and annotation.</title>
        <authorList>
            <consortium name="The Broad Institute Genomics Platform"/>
            <consortium name="The Broad Institute Genome Sequencing Center for Infectious Disease"/>
            <person name="Wu L."/>
            <person name="Ma J."/>
        </authorList>
    </citation>
    <scope>NUCLEOTIDE SEQUENCE [LARGE SCALE GENOMIC DNA]</scope>
    <source>
        <strain evidence="3">CGMCC 1.12470</strain>
    </source>
</reference>
<dbReference type="RefSeq" id="WP_381088849.1">
    <property type="nucleotide sequence ID" value="NZ_JBHUDX010000085.1"/>
</dbReference>
<sequence length="257" mass="26940">MSRTRGFTRAACATTAAAVGLLFAPGLAGVSAAQTGGNPDPRRLAAQAQEGLRKATSIRIGYTDHSAAAMSNNRLPTSMSLALDRAGNCAGTMTMGGNGGTVEIIKRGDEVWLKPDGTFWKAELPGQRGIDAATSLTGRYLHGSTADALLSGIAGSCDLSTLQKAATVTAPPSLTEGLARALDDTRVVPLSFTVNGLKSTLYITTDMPRRLYRATQTGQGTNLDLTFTDYDKPVPTRIPPTNETVDISKVRAQLPTK</sequence>